<evidence type="ECO:0000256" key="8">
    <source>
        <dbReference type="ARBA" id="ARBA00023049"/>
    </source>
</evidence>
<comment type="similarity">
    <text evidence="10">Belongs to the peptidase M48 family.</text>
</comment>
<gene>
    <name evidence="13" type="ORF">K933_04146</name>
</gene>
<evidence type="ECO:0000256" key="7">
    <source>
        <dbReference type="ARBA" id="ARBA00022989"/>
    </source>
</evidence>
<evidence type="ECO:0000256" key="2">
    <source>
        <dbReference type="ARBA" id="ARBA00022670"/>
    </source>
</evidence>
<keyword evidence="6 10" id="KW-0862">Zinc</keyword>
<keyword evidence="1" id="KW-1003">Cell membrane</keyword>
<evidence type="ECO:0000256" key="6">
    <source>
        <dbReference type="ARBA" id="ARBA00022833"/>
    </source>
</evidence>
<evidence type="ECO:0000313" key="14">
    <source>
        <dbReference type="Proteomes" id="UP000017840"/>
    </source>
</evidence>
<keyword evidence="14" id="KW-1185">Reference proteome</keyword>
<dbReference type="EMBL" id="ASGZ01000012">
    <property type="protein sequence ID" value="ESP89391.1"/>
    <property type="molecule type" value="Genomic_DNA"/>
</dbReference>
<evidence type="ECO:0000313" key="13">
    <source>
        <dbReference type="EMBL" id="ESP89391.1"/>
    </source>
</evidence>
<feature type="domain" description="Peptidase M48" evidence="12">
    <location>
        <begin position="85"/>
        <end position="306"/>
    </location>
</feature>
<dbReference type="InterPro" id="IPR050083">
    <property type="entry name" value="HtpX_protease"/>
</dbReference>
<dbReference type="PATRIC" id="fig|1324957.4.peg.841"/>
<dbReference type="Pfam" id="PF01435">
    <property type="entry name" value="Peptidase_M48"/>
    <property type="match status" value="1"/>
</dbReference>
<dbReference type="Gene3D" id="3.30.2010.10">
    <property type="entry name" value="Metalloproteases ('zincins'), catalytic domain"/>
    <property type="match status" value="1"/>
</dbReference>
<proteinExistence type="inferred from homology"/>
<comment type="cofactor">
    <cofactor evidence="10">
        <name>Zn(2+)</name>
        <dbReference type="ChEBI" id="CHEBI:29105"/>
    </cofactor>
    <text evidence="10">Binds 1 zinc ion per subunit.</text>
</comment>
<feature type="transmembrane region" description="Helical" evidence="11">
    <location>
        <begin position="212"/>
        <end position="232"/>
    </location>
</feature>
<dbReference type="OrthoDB" id="186977at2157"/>
<dbReference type="RefSeq" id="WP_023393419.1">
    <property type="nucleotide sequence ID" value="NZ_ASGZ01000012.1"/>
</dbReference>
<name>V4GW65_9EURY</name>
<dbReference type="GO" id="GO:0006508">
    <property type="term" value="P:proteolysis"/>
    <property type="evidence" value="ECO:0007669"/>
    <property type="project" value="UniProtKB-KW"/>
</dbReference>
<evidence type="ECO:0000259" key="12">
    <source>
        <dbReference type="Pfam" id="PF01435"/>
    </source>
</evidence>
<feature type="transmembrane region" description="Helical" evidence="11">
    <location>
        <begin position="45"/>
        <end position="63"/>
    </location>
</feature>
<dbReference type="GO" id="GO:0004222">
    <property type="term" value="F:metalloendopeptidase activity"/>
    <property type="evidence" value="ECO:0007669"/>
    <property type="project" value="InterPro"/>
</dbReference>
<keyword evidence="5 10" id="KW-0378">Hydrolase</keyword>
<dbReference type="GO" id="GO:0046872">
    <property type="term" value="F:metal ion binding"/>
    <property type="evidence" value="ECO:0007669"/>
    <property type="project" value="UniProtKB-KW"/>
</dbReference>
<keyword evidence="8 10" id="KW-0482">Metalloprotease</keyword>
<evidence type="ECO:0000256" key="3">
    <source>
        <dbReference type="ARBA" id="ARBA00022692"/>
    </source>
</evidence>
<feature type="transmembrane region" description="Helical" evidence="11">
    <location>
        <begin position="169"/>
        <end position="192"/>
    </location>
</feature>
<evidence type="ECO:0000256" key="11">
    <source>
        <dbReference type="SAM" id="Phobius"/>
    </source>
</evidence>
<keyword evidence="2 10" id="KW-0645">Protease</keyword>
<evidence type="ECO:0000256" key="5">
    <source>
        <dbReference type="ARBA" id="ARBA00022801"/>
    </source>
</evidence>
<dbReference type="InterPro" id="IPR001915">
    <property type="entry name" value="Peptidase_M48"/>
</dbReference>
<evidence type="ECO:0000256" key="4">
    <source>
        <dbReference type="ARBA" id="ARBA00022723"/>
    </source>
</evidence>
<keyword evidence="7 11" id="KW-1133">Transmembrane helix</keyword>
<sequence>MRRTGFGLRALMVAVGALTIATYTAAAYLLYEGVRVVWANRPDPLAFGALLLGATVLSGYLTYRLGTARALAGLDARPLPRDLAPSVHRIRDRLAESMDLEAPALYVARLGEPNALALGGSRPALVLDYTLFGLLDPPELEGVLAHELAHVEGYDSLTQAFAYSFVQTVAGAVALVLAPLAFVAGGLARGVALVRGSPESWRRTALGRVRTGLLQGVTLLLVGLTMFVRAYSRRREHAADDRAVEVTGRPLALARALGKIDRAAGGSVPLPPLYRRRDGAEEEHPLVRLLSTHPPMDERVARLRARTVEEGDRESRWTRIPIEPGTGNRRR</sequence>
<organism evidence="13 14">
    <name type="scientific">Candidatus Halobonum tyrrellensis G22</name>
    <dbReference type="NCBI Taxonomy" id="1324957"/>
    <lineage>
        <taxon>Archaea</taxon>
        <taxon>Methanobacteriati</taxon>
        <taxon>Methanobacteriota</taxon>
        <taxon>Stenosarchaea group</taxon>
        <taxon>Halobacteria</taxon>
        <taxon>Halobacteriales</taxon>
        <taxon>Haloferacaceae</taxon>
        <taxon>Candidatus Halobonum</taxon>
    </lineage>
</organism>
<accession>V4GW65</accession>
<dbReference type="PANTHER" id="PTHR43221:SF2">
    <property type="entry name" value="PROTEASE HTPX HOMOLOG"/>
    <property type="match status" value="1"/>
</dbReference>
<dbReference type="Proteomes" id="UP000017840">
    <property type="component" value="Unassembled WGS sequence"/>
</dbReference>
<keyword evidence="13" id="KW-0346">Stress response</keyword>
<evidence type="ECO:0000256" key="9">
    <source>
        <dbReference type="ARBA" id="ARBA00023136"/>
    </source>
</evidence>
<keyword evidence="9 11" id="KW-0472">Membrane</keyword>
<dbReference type="PANTHER" id="PTHR43221">
    <property type="entry name" value="PROTEASE HTPX"/>
    <property type="match status" value="1"/>
</dbReference>
<keyword evidence="4" id="KW-0479">Metal-binding</keyword>
<evidence type="ECO:0000256" key="1">
    <source>
        <dbReference type="ARBA" id="ARBA00022475"/>
    </source>
</evidence>
<dbReference type="AlphaFoldDB" id="V4GW65"/>
<evidence type="ECO:0000256" key="10">
    <source>
        <dbReference type="RuleBase" id="RU003983"/>
    </source>
</evidence>
<reference evidence="13 14" key="1">
    <citation type="journal article" date="2013" name="Genome Announc.">
        <title>Draft Genome Sequence of 'Candidatus Halobonum tyrrellensis' Strain G22, Isolated from the Hypersaline Waters of Lake Tyrrell, Australia.</title>
        <authorList>
            <person name="Ugalde J.A."/>
            <person name="Narasingarao P."/>
            <person name="Kuo S."/>
            <person name="Podell S."/>
            <person name="Allen E.E."/>
        </authorList>
    </citation>
    <scope>NUCLEOTIDE SEQUENCE [LARGE SCALE GENOMIC DNA]</scope>
    <source>
        <strain evidence="13 14">G22</strain>
    </source>
</reference>
<keyword evidence="3 11" id="KW-0812">Transmembrane</keyword>
<dbReference type="eggNOG" id="arCOG01331">
    <property type="taxonomic scope" value="Archaea"/>
</dbReference>
<comment type="caution">
    <text evidence="13">The sequence shown here is derived from an EMBL/GenBank/DDBJ whole genome shotgun (WGS) entry which is preliminary data.</text>
</comment>
<protein>
    <submittedName>
        <fullName evidence="13">Heat shock protein X</fullName>
    </submittedName>
</protein>
<dbReference type="STRING" id="1324957.K933_04146"/>